<dbReference type="SUPFAM" id="SSF54928">
    <property type="entry name" value="RNA-binding domain, RBD"/>
    <property type="match status" value="1"/>
</dbReference>
<sequence length="537" mass="59326">MLPTQPMSPPLPTHRRLPINLHPMSPNLNLHSQFPSVRGILPNPTLNLPSQVPLVRGILPNPTIRTPPTVPLPIQPKPLYFSKWSRKYVDNAINNLEATSVFVENIPARWLPTDIHLFLSKFGDILDVFLPNKLTKFGLTFGFVRFRRSGNINHIVDNINKVSIENGFLKANVARSRKSTFASANPSTRTPGAPTGKLAPYQSYAQVVSKVTTNSAPPVTDVASHSINFSVPNETVDWLSRCAYGVLKDYLMFSNLHSLFSVQGFHNVSCKLMGGRFVLIHFNNIADLDSCCKSIPDWIKSLFEVFKVWDSGDLPTDCVCWVHVYGIPPQAWNYDFFSLLTTRFGSLLKSDSILSRDNHIDTAKLLILTNIMTPIKCSLNALINEQPFKIIVVETQPCSTYCSSRAPVPSASDPFISPSCSAPTNPANSCTATSSSQHVSFRNLVSPDPFGIREVVLELKNRRAELSTLPHADNSILNYTHARVQTPGSFTNTAPVSPLVQISSTSNIPSVPQNTPIGPIPTNSPRSPNHSKRYLPC</sequence>
<dbReference type="SMART" id="SM00360">
    <property type="entry name" value="RRM"/>
    <property type="match status" value="1"/>
</dbReference>
<keyword evidence="5" id="KW-1185">Reference proteome</keyword>
<evidence type="ECO:0000256" key="1">
    <source>
        <dbReference type="PROSITE-ProRule" id="PRU00176"/>
    </source>
</evidence>
<accession>A0A9Q0JPE6</accession>
<evidence type="ECO:0000256" key="2">
    <source>
        <dbReference type="SAM" id="MobiDB-lite"/>
    </source>
</evidence>
<reference evidence="4" key="1">
    <citation type="submission" date="2022-02" db="EMBL/GenBank/DDBJ databases">
        <authorList>
            <person name="Henning P.M."/>
            <person name="McCubbin A.G."/>
            <person name="Shore J.S."/>
        </authorList>
    </citation>
    <scope>NUCLEOTIDE SEQUENCE</scope>
    <source>
        <strain evidence="4">F60SS</strain>
        <tissue evidence="4">Leaves</tissue>
    </source>
</reference>
<comment type="caution">
    <text evidence="4">The sequence shown here is derived from an EMBL/GenBank/DDBJ whole genome shotgun (WGS) entry which is preliminary data.</text>
</comment>
<evidence type="ECO:0000313" key="4">
    <source>
        <dbReference type="EMBL" id="KAJ4849223.1"/>
    </source>
</evidence>
<dbReference type="GO" id="GO:0003723">
    <property type="term" value="F:RNA binding"/>
    <property type="evidence" value="ECO:0007669"/>
    <property type="project" value="UniProtKB-UniRule"/>
</dbReference>
<organism evidence="4 5">
    <name type="scientific">Turnera subulata</name>
    <dbReference type="NCBI Taxonomy" id="218843"/>
    <lineage>
        <taxon>Eukaryota</taxon>
        <taxon>Viridiplantae</taxon>
        <taxon>Streptophyta</taxon>
        <taxon>Embryophyta</taxon>
        <taxon>Tracheophyta</taxon>
        <taxon>Spermatophyta</taxon>
        <taxon>Magnoliopsida</taxon>
        <taxon>eudicotyledons</taxon>
        <taxon>Gunneridae</taxon>
        <taxon>Pentapetalae</taxon>
        <taxon>rosids</taxon>
        <taxon>fabids</taxon>
        <taxon>Malpighiales</taxon>
        <taxon>Passifloraceae</taxon>
        <taxon>Turnera</taxon>
    </lineage>
</organism>
<evidence type="ECO:0000313" key="5">
    <source>
        <dbReference type="Proteomes" id="UP001141552"/>
    </source>
</evidence>
<reference evidence="4" key="2">
    <citation type="journal article" date="2023" name="Plants (Basel)">
        <title>Annotation of the Turnera subulata (Passifloraceae) Draft Genome Reveals the S-Locus Evolved after the Divergence of Turneroideae from Passifloroideae in a Stepwise Manner.</title>
        <authorList>
            <person name="Henning P.M."/>
            <person name="Roalson E.H."/>
            <person name="Mir W."/>
            <person name="McCubbin A.G."/>
            <person name="Shore J.S."/>
        </authorList>
    </citation>
    <scope>NUCLEOTIDE SEQUENCE</scope>
    <source>
        <strain evidence="4">F60SS</strain>
    </source>
</reference>
<dbReference type="PROSITE" id="PS50102">
    <property type="entry name" value="RRM"/>
    <property type="match status" value="1"/>
</dbReference>
<dbReference type="InterPro" id="IPR035979">
    <property type="entry name" value="RBD_domain_sf"/>
</dbReference>
<dbReference type="Pfam" id="PF00076">
    <property type="entry name" value="RRM_1"/>
    <property type="match status" value="1"/>
</dbReference>
<dbReference type="CDD" id="cd00590">
    <property type="entry name" value="RRM_SF"/>
    <property type="match status" value="1"/>
</dbReference>
<dbReference type="Gene3D" id="3.30.70.330">
    <property type="match status" value="1"/>
</dbReference>
<name>A0A9Q0JPE6_9ROSI</name>
<dbReference type="Proteomes" id="UP001141552">
    <property type="component" value="Unassembled WGS sequence"/>
</dbReference>
<dbReference type="PANTHER" id="PTHR34427">
    <property type="entry name" value="DUF4283 DOMAIN PROTEIN"/>
    <property type="match status" value="1"/>
</dbReference>
<feature type="domain" description="RRM" evidence="3">
    <location>
        <begin position="99"/>
        <end position="176"/>
    </location>
</feature>
<dbReference type="InterPro" id="IPR000504">
    <property type="entry name" value="RRM_dom"/>
</dbReference>
<dbReference type="OrthoDB" id="861279at2759"/>
<feature type="region of interest" description="Disordered" evidence="2">
    <location>
        <begin position="504"/>
        <end position="537"/>
    </location>
</feature>
<keyword evidence="1" id="KW-0694">RNA-binding</keyword>
<dbReference type="AlphaFoldDB" id="A0A9Q0JPE6"/>
<proteinExistence type="predicted"/>
<protein>
    <recommendedName>
        <fullName evidence="3">RRM domain-containing protein</fullName>
    </recommendedName>
</protein>
<dbReference type="InterPro" id="IPR012677">
    <property type="entry name" value="Nucleotide-bd_a/b_plait_sf"/>
</dbReference>
<gene>
    <name evidence="4" type="ORF">Tsubulata_011469</name>
</gene>
<evidence type="ECO:0000259" key="3">
    <source>
        <dbReference type="PROSITE" id="PS50102"/>
    </source>
</evidence>
<dbReference type="EMBL" id="JAKUCV010000669">
    <property type="protein sequence ID" value="KAJ4849223.1"/>
    <property type="molecule type" value="Genomic_DNA"/>
</dbReference>
<feature type="compositionally biased region" description="Polar residues" evidence="2">
    <location>
        <begin position="504"/>
        <end position="528"/>
    </location>
</feature>
<dbReference type="PANTHER" id="PTHR34427:SF5">
    <property type="entry name" value="DUF4283 DOMAIN-CONTAINING PROTEIN"/>
    <property type="match status" value="1"/>
</dbReference>